<organism evidence="3 4">
    <name type="scientific">Gemmata palustris</name>
    <dbReference type="NCBI Taxonomy" id="2822762"/>
    <lineage>
        <taxon>Bacteria</taxon>
        <taxon>Pseudomonadati</taxon>
        <taxon>Planctomycetota</taxon>
        <taxon>Planctomycetia</taxon>
        <taxon>Gemmatales</taxon>
        <taxon>Gemmataceae</taxon>
        <taxon>Gemmata</taxon>
    </lineage>
</organism>
<keyword evidence="2" id="KW-0732">Signal</keyword>
<evidence type="ECO:0000313" key="4">
    <source>
        <dbReference type="Proteomes" id="UP000676565"/>
    </source>
</evidence>
<dbReference type="Proteomes" id="UP000676565">
    <property type="component" value="Unassembled WGS sequence"/>
</dbReference>
<name>A0ABS5C3D1_9BACT</name>
<dbReference type="RefSeq" id="WP_210662516.1">
    <property type="nucleotide sequence ID" value="NZ_JAGKQQ010000002.1"/>
</dbReference>
<keyword evidence="1" id="KW-0812">Transmembrane</keyword>
<evidence type="ECO:0000256" key="2">
    <source>
        <dbReference type="SAM" id="SignalP"/>
    </source>
</evidence>
<evidence type="ECO:0000256" key="1">
    <source>
        <dbReference type="SAM" id="Phobius"/>
    </source>
</evidence>
<reference evidence="3 4" key="1">
    <citation type="submission" date="2021-04" db="EMBL/GenBank/DDBJ databases">
        <authorList>
            <person name="Ivanova A."/>
        </authorList>
    </citation>
    <scope>NUCLEOTIDE SEQUENCE [LARGE SCALE GENOMIC DNA]</scope>
    <source>
        <strain evidence="3 4">G18</strain>
    </source>
</reference>
<protein>
    <recommendedName>
        <fullName evidence="5">PEP-CTERM sorting domain-containing protein</fullName>
    </recommendedName>
</protein>
<feature type="chain" id="PRO_5046346926" description="PEP-CTERM sorting domain-containing protein" evidence="2">
    <location>
        <begin position="30"/>
        <end position="224"/>
    </location>
</feature>
<feature type="signal peptide" evidence="2">
    <location>
        <begin position="1"/>
        <end position="29"/>
    </location>
</feature>
<proteinExistence type="predicted"/>
<comment type="caution">
    <text evidence="3">The sequence shown here is derived from an EMBL/GenBank/DDBJ whole genome shotgun (WGS) entry which is preliminary data.</text>
</comment>
<sequence length="224" mass="23041">MTHFRNVLRVLAAVLVGTAVFGAPTRAQAGFAIQYSLDGGAFTTVNSGDTVDGLKITASSYGDPTVSLLDLHVTGVFKPGTVETHSIVIQATVTDLTTAPAPQTLTTKFTAGTTTVNAAYTGQSWVDNGNAEFGIPGTITTGALTPGDGITPNFVGSFTGVPKYSLTTEIRIDITGTKDVNIGADIDNVITPTPAPAGLVLMLSGLPVLGIARLRRRNRAAPVA</sequence>
<dbReference type="EMBL" id="JAGKQQ010000002">
    <property type="protein sequence ID" value="MBP3960446.1"/>
    <property type="molecule type" value="Genomic_DNA"/>
</dbReference>
<evidence type="ECO:0000313" key="3">
    <source>
        <dbReference type="EMBL" id="MBP3960446.1"/>
    </source>
</evidence>
<keyword evidence="1" id="KW-1133">Transmembrane helix</keyword>
<feature type="transmembrane region" description="Helical" evidence="1">
    <location>
        <begin position="195"/>
        <end position="214"/>
    </location>
</feature>
<gene>
    <name evidence="3" type="ORF">J8F10_34905</name>
</gene>
<evidence type="ECO:0008006" key="5">
    <source>
        <dbReference type="Google" id="ProtNLM"/>
    </source>
</evidence>
<accession>A0ABS5C3D1</accession>
<keyword evidence="1" id="KW-0472">Membrane</keyword>
<keyword evidence="4" id="KW-1185">Reference proteome</keyword>